<dbReference type="AlphaFoldDB" id="A0A8H6EDR5"/>
<proteinExistence type="predicted"/>
<accession>A0A8H6EDR5</accession>
<dbReference type="RefSeq" id="XP_037187511.1">
    <property type="nucleotide sequence ID" value="XM_037342527.1"/>
</dbReference>
<protein>
    <submittedName>
        <fullName evidence="1">Uncharacterized protein</fullName>
    </submittedName>
</protein>
<sequence length="118" mass="13728">MNKGYRHGRTKWWGRSTQMCNKFEKNEITCLKPSVKEERSYSFVMTWGGGHLYDPTRNFSHDNLLMEPWNYGVRLSYRKPAAAVPCCSSKARKKMGACLKIPVDGVLAFWDRYLKKDA</sequence>
<dbReference type="Proteomes" id="UP000531561">
    <property type="component" value="Unassembled WGS sequence"/>
</dbReference>
<reference evidence="1 2" key="1">
    <citation type="journal article" date="2020" name="Phytopathology">
        <title>A high-quality genome resource of Botrytis fragariae, a new and rapidly spreading fungal pathogen causing strawberry gray mold in the U.S.A.</title>
        <authorList>
            <person name="Wu Y."/>
            <person name="Saski C.A."/>
            <person name="Schnabel G."/>
            <person name="Xiao S."/>
            <person name="Hu M."/>
        </authorList>
    </citation>
    <scope>NUCLEOTIDE SEQUENCE [LARGE SCALE GENOMIC DNA]</scope>
    <source>
        <strain evidence="1 2">BVB16</strain>
    </source>
</reference>
<evidence type="ECO:0000313" key="1">
    <source>
        <dbReference type="EMBL" id="KAF5868562.1"/>
    </source>
</evidence>
<keyword evidence="2" id="KW-1185">Reference proteome</keyword>
<dbReference type="EMBL" id="JABFCT010000021">
    <property type="protein sequence ID" value="KAF5868562.1"/>
    <property type="molecule type" value="Genomic_DNA"/>
</dbReference>
<name>A0A8H6EDR5_9HELO</name>
<gene>
    <name evidence="1" type="ORF">Bfra_012209</name>
</gene>
<comment type="caution">
    <text evidence="1">The sequence shown here is derived from an EMBL/GenBank/DDBJ whole genome shotgun (WGS) entry which is preliminary data.</text>
</comment>
<dbReference type="OrthoDB" id="10437259at2759"/>
<dbReference type="GeneID" id="59266219"/>
<evidence type="ECO:0000313" key="2">
    <source>
        <dbReference type="Proteomes" id="UP000531561"/>
    </source>
</evidence>
<organism evidence="1 2">
    <name type="scientific">Botrytis fragariae</name>
    <dbReference type="NCBI Taxonomy" id="1964551"/>
    <lineage>
        <taxon>Eukaryota</taxon>
        <taxon>Fungi</taxon>
        <taxon>Dikarya</taxon>
        <taxon>Ascomycota</taxon>
        <taxon>Pezizomycotina</taxon>
        <taxon>Leotiomycetes</taxon>
        <taxon>Helotiales</taxon>
        <taxon>Sclerotiniaceae</taxon>
        <taxon>Botrytis</taxon>
    </lineage>
</organism>